<organism evidence="3 4">
    <name type="scientific">Breznakiella homolactica</name>
    <dbReference type="NCBI Taxonomy" id="2798577"/>
    <lineage>
        <taxon>Bacteria</taxon>
        <taxon>Pseudomonadati</taxon>
        <taxon>Spirochaetota</taxon>
        <taxon>Spirochaetia</taxon>
        <taxon>Spirochaetales</taxon>
        <taxon>Breznakiellaceae</taxon>
        <taxon>Breznakiella</taxon>
    </lineage>
</organism>
<dbReference type="SUPFAM" id="SSF53756">
    <property type="entry name" value="UDP-Glycosyltransferase/glycogen phosphorylase"/>
    <property type="match status" value="1"/>
</dbReference>
<proteinExistence type="predicted"/>
<dbReference type="PANTHER" id="PTHR46401">
    <property type="entry name" value="GLYCOSYLTRANSFERASE WBBK-RELATED"/>
    <property type="match status" value="1"/>
</dbReference>
<dbReference type="GO" id="GO:0009103">
    <property type="term" value="P:lipopolysaccharide biosynthetic process"/>
    <property type="evidence" value="ECO:0007669"/>
    <property type="project" value="TreeGrafter"/>
</dbReference>
<dbReference type="EMBL" id="CP067089">
    <property type="protein sequence ID" value="QQO09803.1"/>
    <property type="molecule type" value="Genomic_DNA"/>
</dbReference>
<protein>
    <submittedName>
        <fullName evidence="3">Glycosyltransferase family 4 protein</fullName>
    </submittedName>
</protein>
<evidence type="ECO:0000259" key="2">
    <source>
        <dbReference type="Pfam" id="PF00534"/>
    </source>
</evidence>
<keyword evidence="1" id="KW-0808">Transferase</keyword>
<evidence type="ECO:0000256" key="1">
    <source>
        <dbReference type="ARBA" id="ARBA00022679"/>
    </source>
</evidence>
<dbReference type="RefSeq" id="WP_215627106.1">
    <property type="nucleotide sequence ID" value="NZ_CP067089.2"/>
</dbReference>
<evidence type="ECO:0000313" key="4">
    <source>
        <dbReference type="Proteomes" id="UP000595917"/>
    </source>
</evidence>
<keyword evidence="4" id="KW-1185">Reference proteome</keyword>
<dbReference type="KEGG" id="bhc:JFL75_02520"/>
<dbReference type="AlphaFoldDB" id="A0A7T7XNY5"/>
<name>A0A7T7XNY5_9SPIR</name>
<feature type="domain" description="Glycosyl transferase family 1" evidence="2">
    <location>
        <begin position="160"/>
        <end position="249"/>
    </location>
</feature>
<dbReference type="GO" id="GO:0016757">
    <property type="term" value="F:glycosyltransferase activity"/>
    <property type="evidence" value="ECO:0007669"/>
    <property type="project" value="InterPro"/>
</dbReference>
<dbReference type="InterPro" id="IPR001296">
    <property type="entry name" value="Glyco_trans_1"/>
</dbReference>
<dbReference type="PANTHER" id="PTHR46401:SF2">
    <property type="entry name" value="GLYCOSYLTRANSFERASE WBBK-RELATED"/>
    <property type="match status" value="1"/>
</dbReference>
<sequence>MKKIYIYPPDNSENQYINIQKKAIEIAGVCIAHSLREFLSTDFFLLNWFETLGKNKISEFFKKLLKLSLIKLFKKKIFWVVHNKKPHIKSKKDNSAKLSLIIMKILLFFSDKIIILSDETKQVLMNIYPKTSFLEKKIYKIPHPNYIEAYPSCKIINKELPRGNLQLLYIGHINQYKNVDLLIDIINPLKDKPIELLIAGNCTDPAYRSQLLKSVKNEKIKCLFNFIPDNEICNLLSQNDVVVLPYDIESSLNSGTIFLAFSNKKTVISPLIGTLKEYESHDFFYSYEYNSPEDHKDKLTEEILHVLNDYLTDPSLLEQKGEEAFLIVKEKNSIEVIASLYNKLFNMFV</sequence>
<accession>A0A7T7XNY5</accession>
<gene>
    <name evidence="3" type="ORF">JFL75_02520</name>
</gene>
<dbReference type="Pfam" id="PF00534">
    <property type="entry name" value="Glycos_transf_1"/>
    <property type="match status" value="1"/>
</dbReference>
<reference evidence="3" key="1">
    <citation type="submission" date="2021-01" db="EMBL/GenBank/DDBJ databases">
        <title>Description of Breznakiella homolactica.</title>
        <authorList>
            <person name="Song Y."/>
            <person name="Brune A."/>
        </authorList>
    </citation>
    <scope>NUCLEOTIDE SEQUENCE</scope>
    <source>
        <strain evidence="3">RmG30</strain>
    </source>
</reference>
<dbReference type="Proteomes" id="UP000595917">
    <property type="component" value="Chromosome"/>
</dbReference>
<evidence type="ECO:0000313" key="3">
    <source>
        <dbReference type="EMBL" id="QQO09803.1"/>
    </source>
</evidence>
<dbReference type="CDD" id="cd03801">
    <property type="entry name" value="GT4_PimA-like"/>
    <property type="match status" value="1"/>
</dbReference>
<dbReference type="Gene3D" id="3.40.50.2000">
    <property type="entry name" value="Glycogen Phosphorylase B"/>
    <property type="match status" value="2"/>
</dbReference>